<feature type="compositionally biased region" description="Basic and acidic residues" evidence="10">
    <location>
        <begin position="576"/>
        <end position="588"/>
    </location>
</feature>
<feature type="compositionally biased region" description="Low complexity" evidence="10">
    <location>
        <begin position="858"/>
        <end position="873"/>
    </location>
</feature>
<feature type="compositionally biased region" description="Low complexity" evidence="10">
    <location>
        <begin position="660"/>
        <end position="678"/>
    </location>
</feature>
<evidence type="ECO:0000259" key="11">
    <source>
        <dbReference type="Pfam" id="PF10744"/>
    </source>
</evidence>
<feature type="compositionally biased region" description="Low complexity" evidence="10">
    <location>
        <begin position="456"/>
        <end position="469"/>
    </location>
</feature>
<feature type="compositionally biased region" description="Polar residues" evidence="10">
    <location>
        <begin position="647"/>
        <end position="659"/>
    </location>
</feature>
<evidence type="ECO:0000256" key="9">
    <source>
        <dbReference type="RuleBase" id="RU364059"/>
    </source>
</evidence>
<evidence type="ECO:0000256" key="4">
    <source>
        <dbReference type="ARBA" id="ARBA00023015"/>
    </source>
</evidence>
<dbReference type="AlphaFoldDB" id="A0AAV8Z759"/>
<dbReference type="GO" id="GO:0016592">
    <property type="term" value="C:mediator complex"/>
    <property type="evidence" value="ECO:0007669"/>
    <property type="project" value="InterPro"/>
</dbReference>
<comment type="function">
    <text evidence="9">Component of the Mediator complex, a coactivator involved in the regulated transcription of nearly all RNA polymerase II-dependent genes. Mediator functions as a bridge to convey information from gene-specific regulatory proteins to the basal RNA polymerase II transcription machinery. Mediator is recruited to promoters by direct interactions with regulatory proteins and serves as a scaffold for the assembly of a functional preinitiation complex with RNA polymerase II and the general transcription factors.</text>
</comment>
<feature type="compositionally biased region" description="Basic and acidic residues" evidence="10">
    <location>
        <begin position="989"/>
        <end position="1005"/>
    </location>
</feature>
<feature type="region of interest" description="Disordered" evidence="10">
    <location>
        <begin position="441"/>
        <end position="475"/>
    </location>
</feature>
<evidence type="ECO:0000256" key="10">
    <source>
        <dbReference type="SAM" id="MobiDB-lite"/>
    </source>
</evidence>
<evidence type="ECO:0000256" key="5">
    <source>
        <dbReference type="ARBA" id="ARBA00023159"/>
    </source>
</evidence>
<reference evidence="12" key="1">
    <citation type="journal article" date="2023" name="Insect Mol. Biol.">
        <title>Genome sequencing provides insights into the evolution of gene families encoding plant cell wall-degrading enzymes in longhorned beetles.</title>
        <authorList>
            <person name="Shin N.R."/>
            <person name="Okamura Y."/>
            <person name="Kirsch R."/>
            <person name="Pauchet Y."/>
        </authorList>
    </citation>
    <scope>NUCLEOTIDE SEQUENCE</scope>
    <source>
        <strain evidence="12">RBIC_L_NR</strain>
    </source>
</reference>
<evidence type="ECO:0000256" key="8">
    <source>
        <dbReference type="ARBA" id="ARBA00031254"/>
    </source>
</evidence>
<proteinExistence type="inferred from homology"/>
<feature type="region of interest" description="Disordered" evidence="10">
    <location>
        <begin position="1106"/>
        <end position="1146"/>
    </location>
</feature>
<evidence type="ECO:0000256" key="7">
    <source>
        <dbReference type="ARBA" id="ARBA00023242"/>
    </source>
</evidence>
<feature type="compositionally biased region" description="Polar residues" evidence="10">
    <location>
        <begin position="1106"/>
        <end position="1115"/>
    </location>
</feature>
<name>A0AAV8Z759_9CUCU</name>
<feature type="compositionally biased region" description="Low complexity" evidence="10">
    <location>
        <begin position="902"/>
        <end position="957"/>
    </location>
</feature>
<dbReference type="GO" id="GO:0045944">
    <property type="term" value="P:positive regulation of transcription by RNA polymerase II"/>
    <property type="evidence" value="ECO:0007669"/>
    <property type="project" value="UniProtKB-ARBA"/>
</dbReference>
<evidence type="ECO:0000256" key="3">
    <source>
        <dbReference type="ARBA" id="ARBA00020612"/>
    </source>
</evidence>
<keyword evidence="5 9" id="KW-0010">Activator</keyword>
<feature type="region of interest" description="Disordered" evidence="10">
    <location>
        <begin position="511"/>
        <end position="1007"/>
    </location>
</feature>
<comment type="subcellular location">
    <subcellularLocation>
        <location evidence="1 9">Nucleus</location>
    </subcellularLocation>
</comment>
<dbReference type="GO" id="GO:0003712">
    <property type="term" value="F:transcription coregulator activity"/>
    <property type="evidence" value="ECO:0007669"/>
    <property type="project" value="InterPro"/>
</dbReference>
<organism evidence="12 13">
    <name type="scientific">Rhamnusium bicolor</name>
    <dbReference type="NCBI Taxonomy" id="1586634"/>
    <lineage>
        <taxon>Eukaryota</taxon>
        <taxon>Metazoa</taxon>
        <taxon>Ecdysozoa</taxon>
        <taxon>Arthropoda</taxon>
        <taxon>Hexapoda</taxon>
        <taxon>Insecta</taxon>
        <taxon>Pterygota</taxon>
        <taxon>Neoptera</taxon>
        <taxon>Endopterygota</taxon>
        <taxon>Coleoptera</taxon>
        <taxon>Polyphaga</taxon>
        <taxon>Cucujiformia</taxon>
        <taxon>Chrysomeloidea</taxon>
        <taxon>Cerambycidae</taxon>
        <taxon>Lepturinae</taxon>
        <taxon>Rhagiini</taxon>
        <taxon>Rhamnusium</taxon>
    </lineage>
</organism>
<evidence type="ECO:0000256" key="2">
    <source>
        <dbReference type="ARBA" id="ARBA00006210"/>
    </source>
</evidence>
<feature type="region of interest" description="Disordered" evidence="10">
    <location>
        <begin position="340"/>
        <end position="378"/>
    </location>
</feature>
<protein>
    <recommendedName>
        <fullName evidence="3 9">Mediator of RNA polymerase II transcription subunit 1</fullName>
    </recommendedName>
    <alternativeName>
        <fullName evidence="8 9">Mediator complex subunit 1</fullName>
    </alternativeName>
</protein>
<feature type="compositionally biased region" description="Low complexity" evidence="10">
    <location>
        <begin position="724"/>
        <end position="736"/>
    </location>
</feature>
<feature type="compositionally biased region" description="Low complexity" evidence="10">
    <location>
        <begin position="757"/>
        <end position="770"/>
    </location>
</feature>
<keyword evidence="6 9" id="KW-0804">Transcription</keyword>
<dbReference type="Pfam" id="PF10744">
    <property type="entry name" value="Med1"/>
    <property type="match status" value="1"/>
</dbReference>
<keyword evidence="4 9" id="KW-0805">Transcription regulation</keyword>
<keyword evidence="13" id="KW-1185">Reference proteome</keyword>
<gene>
    <name evidence="12" type="ORF">NQ314_006154</name>
</gene>
<dbReference type="PANTHER" id="PTHR12881">
    <property type="entry name" value="MEDIATOR OF RNA POLYMERASE II TRANSCRIPTION SUBUNIT 1"/>
    <property type="match status" value="1"/>
</dbReference>
<feature type="compositionally biased region" description="Low complexity" evidence="10">
    <location>
        <begin position="814"/>
        <end position="827"/>
    </location>
</feature>
<sequence length="1253" mass="135048">MFMKEPFNLIHMSPVGILEKRKGGHPMKLTYFVSPYDLLNVEKSDIDAISIESVINKNLGYSVTVCMEGSAAHKLQTTTLITVNRNINGTSTPSYSTLTAQNSAVIPACFVLKLNKPMPMCISLVRQIQHIQSWTDIDSVPVQPLLNLIVNHASDGKMDSSNNKGLFVTLPDQNHCYFMTENKSMDGVLVTNIPFTHPGHVANILMILREQALFNTIISSCVRPNSRQVKKNTKKLPDFENMTMFEVSALSSTHISISLEHPIEESMATAEIDLTDISNLQCRIHNPGTPPPANTPDTTSELGTKILNKCFSLPVTLRAIIKLWEKQSIRRTHYGGHENFSLPLGSGDPGGHKGASSTNLTEFGGLNDKIKQEPSGNSGHGMMMQGNQGMFLNESLMVSNFQNFPPSDGVLTNMELTNISSDTADKSSKRLKRKTDDLWKSGKRKVGTDDSELMESSSCDSTSRSTPLSQETEIRTPNSILGFQTDLELSSLDPTELLGIADKSNTEFDNIDELGDVEEIPASGPKEHKRKSREKSPASSPSLDLGDKNLVPPNVSITPIPSSPSSGFSTKKTREKRSSKSSRDEKSKLEKRKKKKRDESPMGPPEKVPPKQDPLCKPVTVSIKPTESPPLIPVTPTSPSMIRKFNASPTHNRTMSLSGKLSPNLMKSNLKSSSSSHQSPKHSPAHVPSSPKHSIPGISSPKHHGTSPKHPSTSGSGKPSMSTLKSAANSPSSKSSSDSKIKPLDLNAGEMVQDGLPSPSSSCDPSKSNSNQVRNRKGSLSAIVDKLKVNAQHCDTVTDLSSKSSSSSRDRTSTSKSNESSKSSGKIGETKNSEYMVKPSSDGMKITINKTRSKESSSNKSSSAVSLSKNSASTGSPKTHTGLKPGVNSGPASKKPQQLQKSSSNLSNSSSTNYGSSSSLKTSSSSNKSVSSSSTKLSSSSTSSGSLSKSVSKLTGSPKTSSSATDLSRTKDRLKPSKGSSEKSIFSSLKDRKSSPTPNRDDADSIYKLSQSKIDPFGSNLMMEGMIKQLDKNFQIPKLSARMSDDKKSNKNDSLNNINRGTVDTKIFDMMAKNDLSIPKYPLALPGNKMYENSMGPKIRNNINSLNPLALGTSSKLKDDDEDKKKDLPQNLSSSQGKEETYKLDPISASKSFSTTTASSEPLSLSTKGIDLTSKFIVPAPKDDRRDLKKSDGDILDFSGKSGPQAFPQSPSVSVHIVKSPAPSPLINPSPHSASPCITDDELMDEALVGLGK</sequence>
<dbReference type="Proteomes" id="UP001162156">
    <property type="component" value="Unassembled WGS sequence"/>
</dbReference>
<dbReference type="InterPro" id="IPR019680">
    <property type="entry name" value="Mediator_Med1"/>
</dbReference>
<feature type="compositionally biased region" description="Basic and acidic residues" evidence="10">
    <location>
        <begin position="1116"/>
        <end position="1128"/>
    </location>
</feature>
<comment type="caution">
    <text evidence="12">The sequence shown here is derived from an EMBL/GenBank/DDBJ whole genome shotgun (WGS) entry which is preliminary data.</text>
</comment>
<evidence type="ECO:0000313" key="13">
    <source>
        <dbReference type="Proteomes" id="UP001162156"/>
    </source>
</evidence>
<evidence type="ECO:0000256" key="1">
    <source>
        <dbReference type="ARBA" id="ARBA00004123"/>
    </source>
</evidence>
<dbReference type="PANTHER" id="PTHR12881:SF10">
    <property type="entry name" value="MEDIATOR OF RNA POLYMERASE II TRANSCRIPTION SUBUNIT 1"/>
    <property type="match status" value="1"/>
</dbReference>
<feature type="compositionally biased region" description="Polar residues" evidence="10">
    <location>
        <begin position="958"/>
        <end position="967"/>
    </location>
</feature>
<keyword evidence="7 9" id="KW-0539">Nucleus</keyword>
<feature type="compositionally biased region" description="Polar residues" evidence="10">
    <location>
        <begin position="709"/>
        <end position="723"/>
    </location>
</feature>
<evidence type="ECO:0000313" key="12">
    <source>
        <dbReference type="EMBL" id="KAJ8959730.1"/>
    </source>
</evidence>
<feature type="compositionally biased region" description="Low complexity" evidence="10">
    <location>
        <begin position="551"/>
        <end position="570"/>
    </location>
</feature>
<feature type="domain" description="Mediator complex subunit Med1" evidence="11">
    <location>
        <begin position="13"/>
        <end position="223"/>
    </location>
</feature>
<evidence type="ECO:0000256" key="6">
    <source>
        <dbReference type="ARBA" id="ARBA00023163"/>
    </source>
</evidence>
<dbReference type="EMBL" id="JANEYF010001674">
    <property type="protein sequence ID" value="KAJ8959730.1"/>
    <property type="molecule type" value="Genomic_DNA"/>
</dbReference>
<feature type="compositionally biased region" description="Low complexity" evidence="10">
    <location>
        <begin position="977"/>
        <end position="988"/>
    </location>
</feature>
<accession>A0AAV8Z759</accession>
<dbReference type="InterPro" id="IPR051999">
    <property type="entry name" value="Mediator_complex_subunit_1"/>
</dbReference>
<comment type="similarity">
    <text evidence="2 9">Belongs to the Mediator complex subunit 1 family.</text>
</comment>